<keyword evidence="6" id="KW-0460">Magnesium</keyword>
<evidence type="ECO:0000313" key="14">
    <source>
        <dbReference type="Proteomes" id="UP000799444"/>
    </source>
</evidence>
<keyword evidence="3" id="KW-0479">Metal-binding</keyword>
<dbReference type="GO" id="GO:0003677">
    <property type="term" value="F:DNA binding"/>
    <property type="evidence" value="ECO:0007669"/>
    <property type="project" value="UniProtKB-KW"/>
</dbReference>
<evidence type="ECO:0000256" key="4">
    <source>
        <dbReference type="ARBA" id="ARBA00022759"/>
    </source>
</evidence>
<dbReference type="GO" id="GO:0016787">
    <property type="term" value="F:hydrolase activity"/>
    <property type="evidence" value="ECO:0007669"/>
    <property type="project" value="UniProtKB-KW"/>
</dbReference>
<keyword evidence="5" id="KW-0378">Hydrolase</keyword>
<dbReference type="SUPFAM" id="SSF53098">
    <property type="entry name" value="Ribonuclease H-like"/>
    <property type="match status" value="1"/>
</dbReference>
<organism evidence="13 14">
    <name type="scientific">Polyplosphaeria fusca</name>
    <dbReference type="NCBI Taxonomy" id="682080"/>
    <lineage>
        <taxon>Eukaryota</taxon>
        <taxon>Fungi</taxon>
        <taxon>Dikarya</taxon>
        <taxon>Ascomycota</taxon>
        <taxon>Pezizomycotina</taxon>
        <taxon>Dothideomycetes</taxon>
        <taxon>Pleosporomycetidae</taxon>
        <taxon>Pleosporales</taxon>
        <taxon>Tetraplosphaeriaceae</taxon>
        <taxon>Polyplosphaeria</taxon>
    </lineage>
</organism>
<dbReference type="Gene3D" id="3.30.420.10">
    <property type="entry name" value="Ribonuclease H-like superfamily/Ribonuclease H"/>
    <property type="match status" value="1"/>
</dbReference>
<evidence type="ECO:0000256" key="8">
    <source>
        <dbReference type="ARBA" id="ARBA00022918"/>
    </source>
</evidence>
<keyword evidence="14" id="KW-1185">Reference proteome</keyword>
<evidence type="ECO:0000256" key="10">
    <source>
        <dbReference type="ARBA" id="ARBA00023125"/>
    </source>
</evidence>
<evidence type="ECO:0000256" key="11">
    <source>
        <dbReference type="ARBA" id="ARBA00023172"/>
    </source>
</evidence>
<dbReference type="GO" id="GO:0015074">
    <property type="term" value="P:DNA integration"/>
    <property type="evidence" value="ECO:0007669"/>
    <property type="project" value="UniProtKB-KW"/>
</dbReference>
<evidence type="ECO:0000256" key="3">
    <source>
        <dbReference type="ARBA" id="ARBA00022723"/>
    </source>
</evidence>
<feature type="compositionally biased region" description="Acidic residues" evidence="12">
    <location>
        <begin position="280"/>
        <end position="293"/>
    </location>
</feature>
<keyword evidence="2" id="KW-0540">Nuclease</keyword>
<evidence type="ECO:0000256" key="9">
    <source>
        <dbReference type="ARBA" id="ARBA00022932"/>
    </source>
</evidence>
<keyword evidence="7" id="KW-0229">DNA integration</keyword>
<dbReference type="InterPro" id="IPR036397">
    <property type="entry name" value="RNaseH_sf"/>
</dbReference>
<evidence type="ECO:0000256" key="1">
    <source>
        <dbReference type="ARBA" id="ARBA00022695"/>
    </source>
</evidence>
<feature type="compositionally biased region" description="Polar residues" evidence="12">
    <location>
        <begin position="254"/>
        <end position="268"/>
    </location>
</feature>
<proteinExistence type="predicted"/>
<dbReference type="PANTHER" id="PTHR42648:SF11">
    <property type="entry name" value="TRANSPOSON TY4-P GAG-POL POLYPROTEIN"/>
    <property type="match status" value="1"/>
</dbReference>
<keyword evidence="8" id="KW-0695">RNA-directed DNA polymerase</keyword>
<dbReference type="GO" id="GO:0006310">
    <property type="term" value="P:DNA recombination"/>
    <property type="evidence" value="ECO:0007669"/>
    <property type="project" value="UniProtKB-KW"/>
</dbReference>
<sequence length="410" mass="44636">MCIPDRTALTILEAVKRFVRKVYKVFGQTIVAFRYDNECGFNDWIRLAACKGYKLEPCPADTPQPGSGIERAGHTIVLRARAMSIDSGLPREQLAAEMTIAAINILNCTPTVKLDWQCPHFMLHGSKPSVAHFELIGAKAYTLDKHIPRGDKLASRDLQEHPATTEELLEAVLLPDEAAPTDAELAIALLPRMQANQEGATPSAPLVLDEDEEELETDVVPTIEEPELLEKDDEQGAGRAYLTPFSPARDLPSDHSTPIPTPTFSRASSRMRKSTQDLPPTEDEETFPGDLTEEAPPTPAVTNLGGVGKKKASTQMMKGWATIPAGAEAPDQKRNNAPKRGPHPDAAKKKGLLKGMDDGMLLSAPDSARSTRRSKPQPEAHAVYFGTFAACLDPSKNLNTEPSVTKIHRS</sequence>
<dbReference type="EMBL" id="ML996137">
    <property type="protein sequence ID" value="KAF2735310.1"/>
    <property type="molecule type" value="Genomic_DNA"/>
</dbReference>
<dbReference type="GO" id="GO:0003887">
    <property type="term" value="F:DNA-directed DNA polymerase activity"/>
    <property type="evidence" value="ECO:0007669"/>
    <property type="project" value="UniProtKB-KW"/>
</dbReference>
<gene>
    <name evidence="13" type="ORF">EJ04DRAFT_522942</name>
</gene>
<name>A0A9P4R1G8_9PLEO</name>
<protein>
    <recommendedName>
        <fullName evidence="15">Integrase catalytic domain-containing protein</fullName>
    </recommendedName>
</protein>
<keyword evidence="1" id="KW-0548">Nucleotidyltransferase</keyword>
<dbReference type="GO" id="GO:0046872">
    <property type="term" value="F:metal ion binding"/>
    <property type="evidence" value="ECO:0007669"/>
    <property type="project" value="UniProtKB-KW"/>
</dbReference>
<dbReference type="InterPro" id="IPR012337">
    <property type="entry name" value="RNaseH-like_sf"/>
</dbReference>
<dbReference type="InterPro" id="IPR039537">
    <property type="entry name" value="Retrotran_Ty1/copia-like"/>
</dbReference>
<evidence type="ECO:0000256" key="5">
    <source>
        <dbReference type="ARBA" id="ARBA00022801"/>
    </source>
</evidence>
<reference evidence="13" key="1">
    <citation type="journal article" date="2020" name="Stud. Mycol.">
        <title>101 Dothideomycetes genomes: a test case for predicting lifestyles and emergence of pathogens.</title>
        <authorList>
            <person name="Haridas S."/>
            <person name="Albert R."/>
            <person name="Binder M."/>
            <person name="Bloem J."/>
            <person name="Labutti K."/>
            <person name="Salamov A."/>
            <person name="Andreopoulos B."/>
            <person name="Baker S."/>
            <person name="Barry K."/>
            <person name="Bills G."/>
            <person name="Bluhm B."/>
            <person name="Cannon C."/>
            <person name="Castanera R."/>
            <person name="Culley D."/>
            <person name="Daum C."/>
            <person name="Ezra D."/>
            <person name="Gonzalez J."/>
            <person name="Henrissat B."/>
            <person name="Kuo A."/>
            <person name="Liang C."/>
            <person name="Lipzen A."/>
            <person name="Lutzoni F."/>
            <person name="Magnuson J."/>
            <person name="Mondo S."/>
            <person name="Nolan M."/>
            <person name="Ohm R."/>
            <person name="Pangilinan J."/>
            <person name="Park H.-J."/>
            <person name="Ramirez L."/>
            <person name="Alfaro M."/>
            <person name="Sun H."/>
            <person name="Tritt A."/>
            <person name="Yoshinaga Y."/>
            <person name="Zwiers L.-H."/>
            <person name="Turgeon B."/>
            <person name="Goodwin S."/>
            <person name="Spatafora J."/>
            <person name="Crous P."/>
            <person name="Grigoriev I."/>
        </authorList>
    </citation>
    <scope>NUCLEOTIDE SEQUENCE</scope>
    <source>
        <strain evidence="13">CBS 125425</strain>
    </source>
</reference>
<dbReference type="AlphaFoldDB" id="A0A9P4R1G8"/>
<keyword evidence="11" id="KW-0233">DNA recombination</keyword>
<dbReference type="GO" id="GO:0004519">
    <property type="term" value="F:endonuclease activity"/>
    <property type="evidence" value="ECO:0007669"/>
    <property type="project" value="UniProtKB-KW"/>
</dbReference>
<keyword evidence="4" id="KW-0255">Endonuclease</keyword>
<dbReference type="Proteomes" id="UP000799444">
    <property type="component" value="Unassembled WGS sequence"/>
</dbReference>
<accession>A0A9P4R1G8</accession>
<evidence type="ECO:0000256" key="12">
    <source>
        <dbReference type="SAM" id="MobiDB-lite"/>
    </source>
</evidence>
<keyword evidence="10" id="KW-0238">DNA-binding</keyword>
<evidence type="ECO:0000313" key="13">
    <source>
        <dbReference type="EMBL" id="KAF2735310.1"/>
    </source>
</evidence>
<keyword evidence="9" id="KW-0808">Transferase</keyword>
<comment type="caution">
    <text evidence="13">The sequence shown here is derived from an EMBL/GenBank/DDBJ whole genome shotgun (WGS) entry which is preliminary data.</text>
</comment>
<evidence type="ECO:0000256" key="6">
    <source>
        <dbReference type="ARBA" id="ARBA00022842"/>
    </source>
</evidence>
<dbReference type="GO" id="GO:0003964">
    <property type="term" value="F:RNA-directed DNA polymerase activity"/>
    <property type="evidence" value="ECO:0007669"/>
    <property type="project" value="UniProtKB-KW"/>
</dbReference>
<evidence type="ECO:0000256" key="2">
    <source>
        <dbReference type="ARBA" id="ARBA00022722"/>
    </source>
</evidence>
<feature type="region of interest" description="Disordered" evidence="12">
    <location>
        <begin position="244"/>
        <end position="379"/>
    </location>
</feature>
<keyword evidence="9" id="KW-0239">DNA-directed DNA polymerase</keyword>
<dbReference type="OrthoDB" id="3943081at2759"/>
<evidence type="ECO:0000256" key="7">
    <source>
        <dbReference type="ARBA" id="ARBA00022908"/>
    </source>
</evidence>
<evidence type="ECO:0008006" key="15">
    <source>
        <dbReference type="Google" id="ProtNLM"/>
    </source>
</evidence>
<dbReference type="PANTHER" id="PTHR42648">
    <property type="entry name" value="TRANSPOSASE, PUTATIVE-RELATED"/>
    <property type="match status" value="1"/>
</dbReference>